<comment type="caution">
    <text evidence="1">The sequence shown here is derived from an EMBL/GenBank/DDBJ whole genome shotgun (WGS) entry which is preliminary data.</text>
</comment>
<dbReference type="RefSeq" id="WP_207112282.1">
    <property type="nucleotide sequence ID" value="NZ_JAFLWD010000015.1"/>
</dbReference>
<feature type="non-terminal residue" evidence="1">
    <location>
        <position position="1"/>
    </location>
</feature>
<evidence type="ECO:0008006" key="3">
    <source>
        <dbReference type="Google" id="ProtNLM"/>
    </source>
</evidence>
<evidence type="ECO:0000313" key="2">
    <source>
        <dbReference type="Proteomes" id="UP000664632"/>
    </source>
</evidence>
<reference evidence="1 2" key="1">
    <citation type="submission" date="2021-03" db="EMBL/GenBank/DDBJ databases">
        <title>Enterococcal diversity collection.</title>
        <authorList>
            <person name="Gilmore M.S."/>
            <person name="Schwartzman J."/>
            <person name="Van Tyne D."/>
            <person name="Martin M."/>
            <person name="Earl A.M."/>
            <person name="Manson A.L."/>
            <person name="Straub T."/>
            <person name="Salamzade R."/>
            <person name="Saavedra J."/>
            <person name="Lebreton F."/>
            <person name="Prichula J."/>
            <person name="Schaufler K."/>
            <person name="Gaca A."/>
            <person name="Sgardioli B."/>
            <person name="Wagenaar J."/>
            <person name="Strong T."/>
        </authorList>
    </citation>
    <scope>NUCLEOTIDE SEQUENCE [LARGE SCALE GENOMIC DNA]</scope>
    <source>
        <strain evidence="1 2">DIV0869a</strain>
    </source>
</reference>
<dbReference type="Proteomes" id="UP000664632">
    <property type="component" value="Unassembled WGS sequence"/>
</dbReference>
<name>A0ABS3GZ25_9ENTE</name>
<sequence length="224" mass="25526">GTLYDSEGKVIESNDDGNGNRDFKIIKEDLQSGIYYLEVRELRNTGTGSYVVRVDRELGQDENYDHGTAALLPINKDYPAGIDFKGDKDYYRIEVPERQTGTSYDKYTMYATGDFDNYGTLYTSEGEVVASDDDSNGNRNFKITKENLRPGIYYLEVKGYADSKVGSYSVRIDTEETLKQKPIRINSTGSYSGSIGATDKEQIKRYEFFVWDKPQGTVFREHEF</sequence>
<proteinExistence type="predicted"/>
<gene>
    <name evidence="1" type="ORF">JZO69_07580</name>
</gene>
<organism evidence="1 2">
    <name type="scientific">Candidatus Enterococcus ikei</name>
    <dbReference type="NCBI Taxonomy" id="2815326"/>
    <lineage>
        <taxon>Bacteria</taxon>
        <taxon>Bacillati</taxon>
        <taxon>Bacillota</taxon>
        <taxon>Bacilli</taxon>
        <taxon>Lactobacillales</taxon>
        <taxon>Enterococcaceae</taxon>
        <taxon>Enterococcus</taxon>
    </lineage>
</organism>
<dbReference type="EMBL" id="JAFLWD010000015">
    <property type="protein sequence ID" value="MBO0440219.1"/>
    <property type="molecule type" value="Genomic_DNA"/>
</dbReference>
<evidence type="ECO:0000313" key="1">
    <source>
        <dbReference type="EMBL" id="MBO0440219.1"/>
    </source>
</evidence>
<dbReference type="Gene3D" id="2.60.120.380">
    <property type="match status" value="2"/>
</dbReference>
<keyword evidence="2" id="KW-1185">Reference proteome</keyword>
<accession>A0ABS3GZ25</accession>
<protein>
    <recommendedName>
        <fullName evidence="3">Peptidase C-terminal archaeal/bacterial domain-containing protein</fullName>
    </recommendedName>
</protein>